<feature type="compositionally biased region" description="Low complexity" evidence="1">
    <location>
        <begin position="59"/>
        <end position="71"/>
    </location>
</feature>
<dbReference type="EMBL" id="JAJAGO010000002">
    <property type="protein sequence ID" value="MCT2589064.1"/>
    <property type="molecule type" value="Genomic_DNA"/>
</dbReference>
<evidence type="ECO:0000313" key="3">
    <source>
        <dbReference type="EMBL" id="MCT2589064.1"/>
    </source>
</evidence>
<name>A0ABT2JMF7_9ACTN</name>
<proteinExistence type="predicted"/>
<accession>A0ABT2JMF7</accession>
<comment type="caution">
    <text evidence="3">The sequence shown here is derived from an EMBL/GenBank/DDBJ whole genome shotgun (WGS) entry which is preliminary data.</text>
</comment>
<gene>
    <name evidence="3" type="ORF">LHJ74_03780</name>
</gene>
<evidence type="ECO:0008006" key="5">
    <source>
        <dbReference type="Google" id="ProtNLM"/>
    </source>
</evidence>
<reference evidence="3 4" key="1">
    <citation type="submission" date="2021-10" db="EMBL/GenBank/DDBJ databases">
        <title>Streptomyces gossypii sp. nov., isolated from soil collected from cotton field.</title>
        <authorList>
            <person name="Ge X."/>
            <person name="Chen X."/>
            <person name="Liu W."/>
        </authorList>
    </citation>
    <scope>NUCLEOTIDE SEQUENCE [LARGE SCALE GENOMIC DNA]</scope>
    <source>
        <strain evidence="3 4">N2-109</strain>
    </source>
</reference>
<evidence type="ECO:0000256" key="2">
    <source>
        <dbReference type="SAM" id="SignalP"/>
    </source>
</evidence>
<dbReference type="Proteomes" id="UP001156389">
    <property type="component" value="Unassembled WGS sequence"/>
</dbReference>
<feature type="signal peptide" evidence="2">
    <location>
        <begin position="1"/>
        <end position="26"/>
    </location>
</feature>
<feature type="compositionally biased region" description="Low complexity" evidence="1">
    <location>
        <begin position="43"/>
        <end position="52"/>
    </location>
</feature>
<evidence type="ECO:0000313" key="4">
    <source>
        <dbReference type="Proteomes" id="UP001156389"/>
    </source>
</evidence>
<dbReference type="RefSeq" id="WP_260216053.1">
    <property type="nucleotide sequence ID" value="NZ_JAJAGO010000002.1"/>
</dbReference>
<feature type="chain" id="PRO_5046585455" description="Lipoprotein" evidence="2">
    <location>
        <begin position="27"/>
        <end position="182"/>
    </location>
</feature>
<sequence length="182" mass="17603">MPNLTTAGRTRRAAAGALLAALTVLAAAGCGDSDDDSGDDAKPAASGSADASPKPKPKSSPAPTAADGTDTAACTDGNCEIAVSKPVTINLDVFEGPAKLALTKVGKDEIGYKVTLGTKNNGSETSSETSGPGTGCTATIYQGGSSGSCGPAGEPPAKEKGTVGVHLLSGADGTAILRLVSG</sequence>
<keyword evidence="2" id="KW-0732">Signal</keyword>
<organism evidence="3 4">
    <name type="scientific">Streptomyces gossypii</name>
    <dbReference type="NCBI Taxonomy" id="2883101"/>
    <lineage>
        <taxon>Bacteria</taxon>
        <taxon>Bacillati</taxon>
        <taxon>Actinomycetota</taxon>
        <taxon>Actinomycetes</taxon>
        <taxon>Kitasatosporales</taxon>
        <taxon>Streptomycetaceae</taxon>
        <taxon>Streptomyces</taxon>
    </lineage>
</organism>
<feature type="region of interest" description="Disordered" evidence="1">
    <location>
        <begin position="31"/>
        <end position="71"/>
    </location>
</feature>
<evidence type="ECO:0000256" key="1">
    <source>
        <dbReference type="SAM" id="MobiDB-lite"/>
    </source>
</evidence>
<keyword evidence="4" id="KW-1185">Reference proteome</keyword>
<protein>
    <recommendedName>
        <fullName evidence="5">Lipoprotein</fullName>
    </recommendedName>
</protein>